<dbReference type="InterPro" id="IPR010982">
    <property type="entry name" value="Lambda_DNA-bd_dom_sf"/>
</dbReference>
<dbReference type="OrthoDB" id="3428567at2"/>
<dbReference type="PROSITE" id="PS50943">
    <property type="entry name" value="HTH_CROC1"/>
    <property type="match status" value="1"/>
</dbReference>
<evidence type="ECO:0000313" key="2">
    <source>
        <dbReference type="EMBL" id="TDD04595.1"/>
    </source>
</evidence>
<dbReference type="Gene3D" id="1.10.260.40">
    <property type="entry name" value="lambda repressor-like DNA-binding domains"/>
    <property type="match status" value="1"/>
</dbReference>
<organism evidence="2 3">
    <name type="scientific">Saccharopolyspora terrae</name>
    <dbReference type="NCBI Taxonomy" id="2530384"/>
    <lineage>
        <taxon>Bacteria</taxon>
        <taxon>Bacillati</taxon>
        <taxon>Actinomycetota</taxon>
        <taxon>Actinomycetes</taxon>
        <taxon>Pseudonocardiales</taxon>
        <taxon>Pseudonocardiaceae</taxon>
        <taxon>Saccharopolyspora</taxon>
    </lineage>
</organism>
<dbReference type="Pfam" id="PF13560">
    <property type="entry name" value="HTH_31"/>
    <property type="match status" value="1"/>
</dbReference>
<name>A0A4R4VQM3_9PSEU</name>
<evidence type="ECO:0000259" key="1">
    <source>
        <dbReference type="PROSITE" id="PS50943"/>
    </source>
</evidence>
<dbReference type="GO" id="GO:0003677">
    <property type="term" value="F:DNA binding"/>
    <property type="evidence" value="ECO:0007669"/>
    <property type="project" value="InterPro"/>
</dbReference>
<dbReference type="InterPro" id="IPR001387">
    <property type="entry name" value="Cro/C1-type_HTH"/>
</dbReference>
<dbReference type="SMART" id="SM00530">
    <property type="entry name" value="HTH_XRE"/>
    <property type="match status" value="1"/>
</dbReference>
<dbReference type="Proteomes" id="UP000295674">
    <property type="component" value="Unassembled WGS sequence"/>
</dbReference>
<reference evidence="2 3" key="1">
    <citation type="submission" date="2019-03" db="EMBL/GenBank/DDBJ databases">
        <title>Draft genome sequences of novel Actinobacteria.</title>
        <authorList>
            <person name="Sahin N."/>
            <person name="Ay H."/>
            <person name="Saygin H."/>
        </authorList>
    </citation>
    <scope>NUCLEOTIDE SEQUENCE [LARGE SCALE GENOMIC DNA]</scope>
    <source>
        <strain evidence="2 3">16K309</strain>
    </source>
</reference>
<feature type="domain" description="HTH cro/C1-type" evidence="1">
    <location>
        <begin position="10"/>
        <end position="63"/>
    </location>
</feature>
<keyword evidence="3" id="KW-1185">Reference proteome</keyword>
<comment type="caution">
    <text evidence="2">The sequence shown here is derived from an EMBL/GenBank/DDBJ whole genome shotgun (WGS) entry which is preliminary data.</text>
</comment>
<gene>
    <name evidence="2" type="ORF">E1181_17275</name>
</gene>
<sequence>MTDESFGRILRRHRAASGLTQPQLAERVHVDQSAVSRWENDRAVPARALVERLDEVLDGGGDLVRSAFPAGPALLPPSDDPVTGDYVDQLRASIVHLVQLDGRYGGADLVPMATRMFRTASARLAAGKYPSALETDFTATVAELGEVAGWLAFDAMQHEKARTLNLEALHLARLAGNTGMELFLLGNMALLAQETGQAREALRTVELMERFPLSPRVRVMTALRRARAAADLGDDRAITLIHRAQAEVDSSVQSTDPEWAWWVDLRELTVHEGGMWRAIGLPERAVDCYAAALEGIPAEYRWASYLGAVSLVSALVEVRSWSEAERAAEQVAKLAAEVTSARASKRLSDAATTARRLRAPHSLEGLLTTLAAR</sequence>
<protein>
    <submittedName>
        <fullName evidence="2">XRE family transcriptional regulator</fullName>
    </submittedName>
</protein>
<dbReference type="CDD" id="cd00093">
    <property type="entry name" value="HTH_XRE"/>
    <property type="match status" value="1"/>
</dbReference>
<proteinExistence type="predicted"/>
<dbReference type="SUPFAM" id="SSF47413">
    <property type="entry name" value="lambda repressor-like DNA-binding domains"/>
    <property type="match status" value="1"/>
</dbReference>
<evidence type="ECO:0000313" key="3">
    <source>
        <dbReference type="Proteomes" id="UP000295674"/>
    </source>
</evidence>
<dbReference type="EMBL" id="SMKS01000029">
    <property type="protein sequence ID" value="TDD04595.1"/>
    <property type="molecule type" value="Genomic_DNA"/>
</dbReference>
<dbReference type="AlphaFoldDB" id="A0A4R4VQM3"/>
<accession>A0A4R4VQM3</accession>